<dbReference type="EMBL" id="AMZH03006111">
    <property type="protein sequence ID" value="RRT64663.1"/>
    <property type="molecule type" value="Genomic_DNA"/>
</dbReference>
<organism evidence="1 2">
    <name type="scientific">Ensete ventricosum</name>
    <name type="common">Abyssinian banana</name>
    <name type="synonym">Musa ensete</name>
    <dbReference type="NCBI Taxonomy" id="4639"/>
    <lineage>
        <taxon>Eukaryota</taxon>
        <taxon>Viridiplantae</taxon>
        <taxon>Streptophyta</taxon>
        <taxon>Embryophyta</taxon>
        <taxon>Tracheophyta</taxon>
        <taxon>Spermatophyta</taxon>
        <taxon>Magnoliopsida</taxon>
        <taxon>Liliopsida</taxon>
        <taxon>Zingiberales</taxon>
        <taxon>Musaceae</taxon>
        <taxon>Ensete</taxon>
    </lineage>
</organism>
<evidence type="ECO:0000313" key="1">
    <source>
        <dbReference type="EMBL" id="RRT64663.1"/>
    </source>
</evidence>
<comment type="caution">
    <text evidence="1">The sequence shown here is derived from an EMBL/GenBank/DDBJ whole genome shotgun (WGS) entry which is preliminary data.</text>
</comment>
<dbReference type="AlphaFoldDB" id="A0A426ZKX6"/>
<name>A0A426ZKX6_ENSVE</name>
<gene>
    <name evidence="1" type="ORF">B296_00003447</name>
</gene>
<evidence type="ECO:0000313" key="2">
    <source>
        <dbReference type="Proteomes" id="UP000287651"/>
    </source>
</evidence>
<reference evidence="1 2" key="1">
    <citation type="journal article" date="2014" name="Agronomy (Basel)">
        <title>A Draft Genome Sequence for Ensete ventricosum, the Drought-Tolerant Tree Against Hunger.</title>
        <authorList>
            <person name="Harrison J."/>
            <person name="Moore K.A."/>
            <person name="Paszkiewicz K."/>
            <person name="Jones T."/>
            <person name="Grant M."/>
            <person name="Ambacheew D."/>
            <person name="Muzemil S."/>
            <person name="Studholme D.J."/>
        </authorList>
    </citation>
    <scope>NUCLEOTIDE SEQUENCE [LARGE SCALE GENOMIC DNA]</scope>
</reference>
<proteinExistence type="predicted"/>
<accession>A0A426ZKX6</accession>
<dbReference type="Proteomes" id="UP000287651">
    <property type="component" value="Unassembled WGS sequence"/>
</dbReference>
<sequence length="50" mass="5081">MLPTPVLPSAPAAPTSASTTILFLNCMTPSVIVTASVTVRTTRIIDLGGP</sequence>
<protein>
    <submittedName>
        <fullName evidence="1">Uncharacterized protein</fullName>
    </submittedName>
</protein>